<dbReference type="EMBL" id="JAQGFR010000260">
    <property type="protein sequence ID" value="MEB8515168.1"/>
    <property type="molecule type" value="Genomic_DNA"/>
</dbReference>
<proteinExistence type="predicted"/>
<dbReference type="Proteomes" id="UP001308776">
    <property type="component" value="Unassembled WGS sequence"/>
</dbReference>
<comment type="caution">
    <text evidence="1">The sequence shown here is derived from an EMBL/GenBank/DDBJ whole genome shotgun (WGS) entry which is preliminary data.</text>
</comment>
<feature type="non-terminal residue" evidence="1">
    <location>
        <position position="1"/>
    </location>
</feature>
<reference evidence="1 2" key="1">
    <citation type="submission" date="2022-11" db="EMBL/GenBank/DDBJ databases">
        <title>Comparative genomics analysis of Acidithiobacillus ferriphilus.</title>
        <authorList>
            <person name="Ma L."/>
        </authorList>
    </citation>
    <scope>NUCLEOTIDE SEQUENCE [LARGE SCALE GENOMIC DNA]</scope>
    <source>
        <strain evidence="1 2">DY15</strain>
    </source>
</reference>
<organism evidence="1 2">
    <name type="scientific">Acidithiobacillus ferriphilus</name>
    <dbReference type="NCBI Taxonomy" id="1689834"/>
    <lineage>
        <taxon>Bacteria</taxon>
        <taxon>Pseudomonadati</taxon>
        <taxon>Pseudomonadota</taxon>
        <taxon>Acidithiobacillia</taxon>
        <taxon>Acidithiobacillales</taxon>
        <taxon>Acidithiobacillaceae</taxon>
        <taxon>Acidithiobacillus</taxon>
    </lineage>
</organism>
<name>A0ABU6FSY3_9PROT</name>
<protein>
    <submittedName>
        <fullName evidence="1">Uncharacterized protein</fullName>
    </submittedName>
</protein>
<gene>
    <name evidence="1" type="ORF">OW717_14115</name>
</gene>
<sequence length="188" mass="21192">PAPKTLRNGDVITLQIQGTRVKAFSGVIDAPDSLPGDPEPSRVFPAFVPNDFMKRLLQREGQWHREGGGGITPEITQAFQHRIGLDYRKEWVRWFNIPEHPVIETLAILTHYVDSYLTLQHPECLSVLPALDAAENELAHQLAEDPLLQALLDDWRAHPCIPRLDLRKPLHITSSLFRSAQAENWGSG</sequence>
<keyword evidence="2" id="KW-1185">Reference proteome</keyword>
<evidence type="ECO:0000313" key="2">
    <source>
        <dbReference type="Proteomes" id="UP001308776"/>
    </source>
</evidence>
<dbReference type="RefSeq" id="WP_325801521.1">
    <property type="nucleotide sequence ID" value="NZ_JAQGFR010000260.1"/>
</dbReference>
<evidence type="ECO:0000313" key="1">
    <source>
        <dbReference type="EMBL" id="MEB8515168.1"/>
    </source>
</evidence>
<accession>A0ABU6FSY3</accession>